<dbReference type="PROSITE" id="PS50986">
    <property type="entry name" value="MANSC"/>
    <property type="match status" value="1"/>
</dbReference>
<dbReference type="EMBL" id="VIIS01002223">
    <property type="protein sequence ID" value="KAF0286871.1"/>
    <property type="molecule type" value="Genomic_DNA"/>
</dbReference>
<keyword evidence="10" id="KW-1185">Reference proteome</keyword>
<evidence type="ECO:0000256" key="6">
    <source>
        <dbReference type="ARBA" id="ARBA00023180"/>
    </source>
</evidence>
<keyword evidence="3 7" id="KW-0732">Signal</keyword>
<dbReference type="Pfam" id="PF07502">
    <property type="entry name" value="MANEC"/>
    <property type="match status" value="1"/>
</dbReference>
<dbReference type="Proteomes" id="UP000440578">
    <property type="component" value="Unassembled WGS sequence"/>
</dbReference>
<dbReference type="SUPFAM" id="SSF57414">
    <property type="entry name" value="Hairpin loop containing domain-like"/>
    <property type="match status" value="1"/>
</dbReference>
<keyword evidence="4" id="KW-1133">Transmembrane helix</keyword>
<evidence type="ECO:0000256" key="3">
    <source>
        <dbReference type="ARBA" id="ARBA00022729"/>
    </source>
</evidence>
<evidence type="ECO:0000256" key="2">
    <source>
        <dbReference type="ARBA" id="ARBA00022692"/>
    </source>
</evidence>
<name>A0A6A4VB53_AMPAM</name>
<keyword evidence="5" id="KW-0472">Membrane</keyword>
<organism evidence="9 10">
    <name type="scientific">Amphibalanus amphitrite</name>
    <name type="common">Striped barnacle</name>
    <name type="synonym">Balanus amphitrite</name>
    <dbReference type="NCBI Taxonomy" id="1232801"/>
    <lineage>
        <taxon>Eukaryota</taxon>
        <taxon>Metazoa</taxon>
        <taxon>Ecdysozoa</taxon>
        <taxon>Arthropoda</taxon>
        <taxon>Crustacea</taxon>
        <taxon>Multicrustacea</taxon>
        <taxon>Cirripedia</taxon>
        <taxon>Thoracica</taxon>
        <taxon>Thoracicalcarea</taxon>
        <taxon>Balanomorpha</taxon>
        <taxon>Balanoidea</taxon>
        <taxon>Balanidae</taxon>
        <taxon>Amphibalaninae</taxon>
        <taxon>Amphibalanus</taxon>
    </lineage>
</organism>
<feature type="domain" description="MANSC" evidence="8">
    <location>
        <begin position="39"/>
        <end position="115"/>
    </location>
</feature>
<evidence type="ECO:0000256" key="4">
    <source>
        <dbReference type="ARBA" id="ARBA00022989"/>
    </source>
</evidence>
<keyword evidence="2" id="KW-0812">Transmembrane</keyword>
<evidence type="ECO:0000256" key="5">
    <source>
        <dbReference type="ARBA" id="ARBA00023136"/>
    </source>
</evidence>
<comment type="subcellular location">
    <subcellularLocation>
        <location evidence="1">Membrane</location>
        <topology evidence="1">Single-pass type I membrane protein</topology>
    </subcellularLocation>
</comment>
<sequence length="167" mass="18216">MPTMAAAAAVRALAVVTCLLPGLAGGVSRSSVCQEDFLIRDGTIIRTVDSRRRGATFLNNTEVTETSHCLEACCDRAHCNAAIYDQKTGSCFLFDCGPPDDYRCLFTSHTQFVSGTLRGSRAQFELTQWGSQSQHAAELHNLKWVAAMPVCRKDARPAELSLFQSLV</sequence>
<protein>
    <recommendedName>
        <fullName evidence="8">MANSC domain-containing protein</fullName>
    </recommendedName>
</protein>
<feature type="signal peptide" evidence="7">
    <location>
        <begin position="1"/>
        <end position="24"/>
    </location>
</feature>
<dbReference type="OrthoDB" id="10037294at2759"/>
<proteinExistence type="predicted"/>
<accession>A0A6A4VB53</accession>
<gene>
    <name evidence="9" type="ORF">FJT64_014634</name>
</gene>
<dbReference type="InterPro" id="IPR011106">
    <property type="entry name" value="MANSC_N"/>
</dbReference>
<evidence type="ECO:0000313" key="9">
    <source>
        <dbReference type="EMBL" id="KAF0286871.1"/>
    </source>
</evidence>
<keyword evidence="6" id="KW-0325">Glycoprotein</keyword>
<dbReference type="GO" id="GO:0016020">
    <property type="term" value="C:membrane"/>
    <property type="evidence" value="ECO:0007669"/>
    <property type="project" value="UniProtKB-SubCell"/>
</dbReference>
<reference evidence="9 10" key="1">
    <citation type="submission" date="2019-07" db="EMBL/GenBank/DDBJ databases">
        <title>Draft genome assembly of a fouling barnacle, Amphibalanus amphitrite (Darwin, 1854): The first reference genome for Thecostraca.</title>
        <authorList>
            <person name="Kim W."/>
        </authorList>
    </citation>
    <scope>NUCLEOTIDE SEQUENCE [LARGE SCALE GENOMIC DNA]</scope>
    <source>
        <strain evidence="9">SNU_AA5</strain>
        <tissue evidence="9">Soma without cirri and trophi</tissue>
    </source>
</reference>
<comment type="caution">
    <text evidence="9">The sequence shown here is derived from an EMBL/GenBank/DDBJ whole genome shotgun (WGS) entry which is preliminary data.</text>
</comment>
<dbReference type="AlphaFoldDB" id="A0A6A4VB53"/>
<dbReference type="SMART" id="SM00765">
    <property type="entry name" value="MANEC"/>
    <property type="match status" value="1"/>
</dbReference>
<feature type="chain" id="PRO_5025407545" description="MANSC domain-containing protein" evidence="7">
    <location>
        <begin position="25"/>
        <end position="167"/>
    </location>
</feature>
<dbReference type="InterPro" id="IPR013980">
    <property type="entry name" value="MANSC_dom"/>
</dbReference>
<dbReference type="PANTHER" id="PTHR46876">
    <property type="entry name" value="LOW-DENSITY LIPOPROTEIN RECEPTOR-RELATED PROTEIN 11"/>
    <property type="match status" value="1"/>
</dbReference>
<evidence type="ECO:0000313" key="10">
    <source>
        <dbReference type="Proteomes" id="UP000440578"/>
    </source>
</evidence>
<dbReference type="PANTHER" id="PTHR46876:SF1">
    <property type="entry name" value="LOW-DENSITY LIPOPROTEIN RECEPTOR-RELATED PROTEIN 11"/>
    <property type="match status" value="1"/>
</dbReference>
<evidence type="ECO:0000256" key="7">
    <source>
        <dbReference type="SAM" id="SignalP"/>
    </source>
</evidence>
<evidence type="ECO:0000259" key="8">
    <source>
        <dbReference type="PROSITE" id="PS50986"/>
    </source>
</evidence>
<evidence type="ECO:0000256" key="1">
    <source>
        <dbReference type="ARBA" id="ARBA00004479"/>
    </source>
</evidence>